<organism evidence="1 2">
    <name type="scientific">Spinacia oleracea</name>
    <name type="common">Spinach</name>
    <dbReference type="NCBI Taxonomy" id="3562"/>
    <lineage>
        <taxon>Eukaryota</taxon>
        <taxon>Viridiplantae</taxon>
        <taxon>Streptophyta</taxon>
        <taxon>Embryophyta</taxon>
        <taxon>Tracheophyta</taxon>
        <taxon>Spermatophyta</taxon>
        <taxon>Magnoliopsida</taxon>
        <taxon>eudicotyledons</taxon>
        <taxon>Gunneridae</taxon>
        <taxon>Pentapetalae</taxon>
        <taxon>Caryophyllales</taxon>
        <taxon>Chenopodiaceae</taxon>
        <taxon>Chenopodioideae</taxon>
        <taxon>Anserineae</taxon>
        <taxon>Spinacia</taxon>
    </lineage>
</organism>
<dbReference type="GeneID" id="110801034"/>
<proteinExistence type="predicted"/>
<reference evidence="1" key="1">
    <citation type="journal article" date="2021" name="Nat. Commun.">
        <title>Genomic analyses provide insights into spinach domestication and the genetic basis of agronomic traits.</title>
        <authorList>
            <person name="Cai X."/>
            <person name="Sun X."/>
            <person name="Xu C."/>
            <person name="Sun H."/>
            <person name="Wang X."/>
            <person name="Ge C."/>
            <person name="Zhang Z."/>
            <person name="Wang Q."/>
            <person name="Fei Z."/>
            <person name="Jiao C."/>
            <person name="Wang Q."/>
        </authorList>
    </citation>
    <scope>NUCLEOTIDE SEQUENCE [LARGE SCALE GENOMIC DNA]</scope>
    <source>
        <strain evidence="1">cv. Varoflay</strain>
    </source>
</reference>
<dbReference type="Proteomes" id="UP000813463">
    <property type="component" value="Chromosome 4"/>
</dbReference>
<dbReference type="PANTHER" id="PTHR34808">
    <property type="entry name" value="EXPRESSED PROTEIN"/>
    <property type="match status" value="1"/>
</dbReference>
<reference evidence="2" key="2">
    <citation type="submission" date="2025-08" db="UniProtKB">
        <authorList>
            <consortium name="RefSeq"/>
        </authorList>
    </citation>
    <scope>IDENTIFICATION</scope>
    <source>
        <tissue evidence="2">Leaf</tissue>
    </source>
</reference>
<sequence>MTEVVPITRIDRKSSIEFEPRTLNFRQIQSARDAALYVVRSRSIEEANQIFTEGMAPIESESPRSGNVSCTMVAGGSCLDDDENTYPTYSNQYFTLDTLRDVATAPF</sequence>
<dbReference type="RefSeq" id="XP_021862040.1">
    <property type="nucleotide sequence ID" value="XM_022006348.2"/>
</dbReference>
<dbReference type="PANTHER" id="PTHR34808:SF2">
    <property type="entry name" value="EXPRESSED PROTEIN"/>
    <property type="match status" value="1"/>
</dbReference>
<gene>
    <name evidence="2" type="primary">LOC110801034</name>
</gene>
<protein>
    <submittedName>
        <fullName evidence="2">Uncharacterized protein</fullName>
    </submittedName>
</protein>
<dbReference type="AlphaFoldDB" id="A0A9R0J8N2"/>
<name>A0A9R0J8N2_SPIOL</name>
<accession>A0A9R0J8N2</accession>
<dbReference type="KEGG" id="soe:110801034"/>
<keyword evidence="1" id="KW-1185">Reference proteome</keyword>
<evidence type="ECO:0000313" key="2">
    <source>
        <dbReference type="RefSeq" id="XP_021862040.1"/>
    </source>
</evidence>
<dbReference type="OrthoDB" id="603047at2759"/>
<evidence type="ECO:0000313" key="1">
    <source>
        <dbReference type="Proteomes" id="UP000813463"/>
    </source>
</evidence>